<feature type="domain" description="SsuA/THI5-like" evidence="1">
    <location>
        <begin position="42"/>
        <end position="252"/>
    </location>
</feature>
<proteinExistence type="predicted"/>
<protein>
    <submittedName>
        <fullName evidence="2">ABC transporter substrate-binding protein</fullName>
    </submittedName>
</protein>
<dbReference type="Gene3D" id="3.40.190.10">
    <property type="entry name" value="Periplasmic binding protein-like II"/>
    <property type="match status" value="2"/>
</dbReference>
<comment type="caution">
    <text evidence="2">The sequence shown here is derived from an EMBL/GenBank/DDBJ whole genome shotgun (WGS) entry which is preliminary data.</text>
</comment>
<dbReference type="Proteomes" id="UP001642900">
    <property type="component" value="Unassembled WGS sequence"/>
</dbReference>
<dbReference type="EMBL" id="JAAKZF010000036">
    <property type="protein sequence ID" value="NGO53729.1"/>
    <property type="molecule type" value="Genomic_DNA"/>
</dbReference>
<evidence type="ECO:0000313" key="2">
    <source>
        <dbReference type="EMBL" id="NGO53729.1"/>
    </source>
</evidence>
<dbReference type="RefSeq" id="WP_165031379.1">
    <property type="nucleotide sequence ID" value="NZ_JAAKZF010000036.1"/>
</dbReference>
<evidence type="ECO:0000259" key="1">
    <source>
        <dbReference type="Pfam" id="PF09084"/>
    </source>
</evidence>
<dbReference type="AlphaFoldDB" id="A0A6G4WGK1"/>
<dbReference type="SUPFAM" id="SSF53850">
    <property type="entry name" value="Periplasmic binding protein-like II"/>
    <property type="match status" value="1"/>
</dbReference>
<gene>
    <name evidence="2" type="ORF">G6N73_21620</name>
</gene>
<dbReference type="PANTHER" id="PTHR30024:SF42">
    <property type="entry name" value="ALIPHATIC SULFONATES-BINDING PROTEIN-RELATED"/>
    <property type="match status" value="1"/>
</dbReference>
<dbReference type="InterPro" id="IPR015168">
    <property type="entry name" value="SsuA/THI5"/>
</dbReference>
<reference evidence="2 3" key="1">
    <citation type="submission" date="2020-02" db="EMBL/GenBank/DDBJ databases">
        <title>Genome sequence of strain CCNWXJ40-4.</title>
        <authorList>
            <person name="Gao J."/>
            <person name="Sun J."/>
        </authorList>
    </citation>
    <scope>NUCLEOTIDE SEQUENCE [LARGE SCALE GENOMIC DNA]</scope>
    <source>
        <strain evidence="2 3">CCNWXJ 40-4</strain>
    </source>
</reference>
<name>A0A6G4WGK1_9HYPH</name>
<keyword evidence="3" id="KW-1185">Reference proteome</keyword>
<dbReference type="Pfam" id="PF09084">
    <property type="entry name" value="NMT1"/>
    <property type="match status" value="1"/>
</dbReference>
<accession>A0A6G4WGK1</accession>
<organism evidence="2 3">
    <name type="scientific">Allomesorhizobium camelthorni</name>
    <dbReference type="NCBI Taxonomy" id="475069"/>
    <lineage>
        <taxon>Bacteria</taxon>
        <taxon>Pseudomonadati</taxon>
        <taxon>Pseudomonadota</taxon>
        <taxon>Alphaproteobacteria</taxon>
        <taxon>Hyphomicrobiales</taxon>
        <taxon>Phyllobacteriaceae</taxon>
        <taxon>Allomesorhizobium</taxon>
    </lineage>
</organism>
<evidence type="ECO:0000313" key="3">
    <source>
        <dbReference type="Proteomes" id="UP001642900"/>
    </source>
</evidence>
<sequence length="330" mass="35315">MKRPAALIPIWAAAFIVGTVWATAAGSVEIAASQYGVATGTYPYALAKAKGLFEKHGVNVEGIRSGRGSTPTIREMVAGDLPFADAGITGVLQARASGADVVPVGCAVDTFAEVIWITKQDSPINDMADIKGKRVGYTSPKSATNMMAVMLVDKAGLPQDEVELVSVGGFNELLTALNAGGVDVIPMVEPTFTMEGDKYKVLARGNETFPPISNTMLLSSRKTIEEQPDVVRDIIAARREAVEFIRSNPEEAGELIAKELELDPEVIKKVVKNLLEFGSVDGIEYWGLGDCHDFKTVNNMLQGARTVGMIDGDFDVKSIVDLSLLPEDLQ</sequence>
<dbReference type="PANTHER" id="PTHR30024">
    <property type="entry name" value="ALIPHATIC SULFONATES-BINDING PROTEIN-RELATED"/>
    <property type="match status" value="1"/>
</dbReference>